<evidence type="ECO:0008006" key="4">
    <source>
        <dbReference type="Google" id="ProtNLM"/>
    </source>
</evidence>
<protein>
    <recommendedName>
        <fullName evidence="4">DUF3073 domain-containing protein</fullName>
    </recommendedName>
</protein>
<comment type="caution">
    <text evidence="2">The sequence shown here is derived from an EMBL/GenBank/DDBJ whole genome shotgun (WGS) entry which is preliminary data.</text>
</comment>
<reference evidence="2 3" key="1">
    <citation type="journal article" date="2019" name="Int. J. Syst. Evol. Microbiol.">
        <title>The Global Catalogue of Microorganisms (GCM) 10K type strain sequencing project: providing services to taxonomists for standard genome sequencing and annotation.</title>
        <authorList>
            <consortium name="The Broad Institute Genomics Platform"/>
            <consortium name="The Broad Institute Genome Sequencing Center for Infectious Disease"/>
            <person name="Wu L."/>
            <person name="Ma J."/>
        </authorList>
    </citation>
    <scope>NUCLEOTIDE SEQUENCE [LARGE SCALE GENOMIC DNA]</scope>
    <source>
        <strain evidence="2 3">JCM 16013</strain>
    </source>
</reference>
<evidence type="ECO:0000313" key="3">
    <source>
        <dbReference type="Proteomes" id="UP001499854"/>
    </source>
</evidence>
<accession>A0ABN2R7V0</accession>
<dbReference type="Pfam" id="PF11273">
    <property type="entry name" value="DUF3073"/>
    <property type="match status" value="1"/>
</dbReference>
<evidence type="ECO:0000256" key="1">
    <source>
        <dbReference type="SAM" id="MobiDB-lite"/>
    </source>
</evidence>
<keyword evidence="3" id="KW-1185">Reference proteome</keyword>
<dbReference type="Proteomes" id="UP001499854">
    <property type="component" value="Unassembled WGS sequence"/>
</dbReference>
<feature type="region of interest" description="Disordered" evidence="1">
    <location>
        <begin position="35"/>
        <end position="57"/>
    </location>
</feature>
<organism evidence="2 3">
    <name type="scientific">Catenulispora subtropica</name>
    <dbReference type="NCBI Taxonomy" id="450798"/>
    <lineage>
        <taxon>Bacteria</taxon>
        <taxon>Bacillati</taxon>
        <taxon>Actinomycetota</taxon>
        <taxon>Actinomycetes</taxon>
        <taxon>Catenulisporales</taxon>
        <taxon>Catenulisporaceae</taxon>
        <taxon>Catenulispora</taxon>
    </lineage>
</organism>
<dbReference type="InterPro" id="IPR021426">
    <property type="entry name" value="DUF3073"/>
</dbReference>
<evidence type="ECO:0000313" key="2">
    <source>
        <dbReference type="EMBL" id="GAA1965044.1"/>
    </source>
</evidence>
<dbReference type="RefSeq" id="WP_344656957.1">
    <property type="nucleotide sequence ID" value="NZ_BAAAQM010000010.1"/>
</dbReference>
<sequence length="57" mass="6142">MGRGRAKAKATKVARELKYTSPGGDLARLQAELRAARGTEDPAYPPGAQQDEDLDDQ</sequence>
<proteinExistence type="predicted"/>
<gene>
    <name evidence="2" type="ORF">GCM10009838_23100</name>
</gene>
<name>A0ABN2R7V0_9ACTN</name>
<dbReference type="EMBL" id="BAAAQM010000010">
    <property type="protein sequence ID" value="GAA1965044.1"/>
    <property type="molecule type" value="Genomic_DNA"/>
</dbReference>